<dbReference type="GO" id="GO:0006355">
    <property type="term" value="P:regulation of DNA-templated transcription"/>
    <property type="evidence" value="ECO:0007669"/>
    <property type="project" value="InterPro"/>
</dbReference>
<dbReference type="SUPFAM" id="SSF53098">
    <property type="entry name" value="Ribonuclease H-like"/>
    <property type="match status" value="1"/>
</dbReference>
<keyword evidence="7" id="KW-0862">Zinc</keyword>
<dbReference type="EMBL" id="CAJOBA010001522">
    <property type="protein sequence ID" value="CAF3600685.1"/>
    <property type="molecule type" value="Genomic_DNA"/>
</dbReference>
<sequence>MFPSAGNFKQNICPFFSSSLCERPYCHYKHVKSTSSNVTDRLTVAAGTEPNLTSNTTLNNLLNQLNNSIPQATSINADQASSSSSPQITQAALTSILQNSLLQNLTSVLVNALTTPSTSPDELTQAITSITSQLQQSSTNTISPSSVTTPVETSEVKANGKQGISASTEEVPQYKPTPIAELERRKRLLNGGEYIPSIKPEPIVPIKLEPIDISAIDSDNNSNFDTDIRATFSPPTLAQSVSQLDEQQNTSAITVTSVNTPTLFNQKRHEEKSVPSSSKPIRSINTTPDSNHFWVTPPGSNKIKNKPITKTELSFSSTAQPSKKTRHSSSDNDGHQDQDERKQIVHKQPSQTHEKTQPTIVKNVQPISTKLNDKVQQLIAQQPAKKVNTTTQQQLTAKKMTTTKQNQPSMSLQKAVTNSKKVSTLDPMLKPIPKKKPLVQTNVKPSSAPKKTRVSDIDLLSVPTTSSIKVSNPIEYNTNDEDILDSFDNRGLNNRKRRVHEMTNDIPEKKTKLINSTTVLNKKIVNNTSSTIRKPVTNATNRVQQQTKKVLTKRTQDESNDFDVDHDDNTNGTLDDYYCLNDNARASTSTVDNKDEDDELAVFDNLYPSTSNSDDCNDMIQCLERYDHQQKQTSSNSASASTFYPTKKQTPPSSIQQFISRYMNVTNSDSDDNNTSQTSNRTRAETCTTGQRIAHKPAPSANILKSTLTPIIDPNSSSTKIPLSTRQQYVDMFVREIKRTNKQSLSLDGMHQKARKIEKEIYDKSTNKNLYINLAAQYLRRLRSEQQSSNTGDATTSTDLSSPSSSSRLKVSHSAMLTAGKDENISYGIKKQKHAEFDTIKDGDLYVLLLEYKATEAELLANSYPQFSLEYPDKVIVKEKNPLFRKHQKVPLSDPNSRICSRCGRTFLLNKDGEYSTREECIYHWGRVRSTRVNRAIEQRYSCCHQDIKATGCVVGQGHVHEGNSDELQSGYVETLTKQKPPGDGNYGIYALDCEMCYTSHGLELVRVSVVNHKLKSVYETLVKPSRPVIDYNTRWSGITEAHLQDCNVTIEDVQNKLLKLFNDKTILIGHSLESDFKALKLVHSTVIDTSIVFPHSKGFPYKRALKTLMAEYMRKIIQEDVDGHDSLEDALSCMELMLWKVKEDYKTGRWANIEK</sequence>
<organism evidence="10 12">
    <name type="scientific">Didymodactylos carnosus</name>
    <dbReference type="NCBI Taxonomy" id="1234261"/>
    <lineage>
        <taxon>Eukaryota</taxon>
        <taxon>Metazoa</taxon>
        <taxon>Spiralia</taxon>
        <taxon>Gnathifera</taxon>
        <taxon>Rotifera</taxon>
        <taxon>Eurotatoria</taxon>
        <taxon>Bdelloidea</taxon>
        <taxon>Philodinida</taxon>
        <taxon>Philodinidae</taxon>
        <taxon>Didymodactylos</taxon>
    </lineage>
</organism>
<dbReference type="InterPro" id="IPR036397">
    <property type="entry name" value="RNaseH_sf"/>
</dbReference>
<keyword evidence="5" id="KW-0269">Exonuclease</keyword>
<keyword evidence="3" id="KW-0540">Nuclease</keyword>
<feature type="region of interest" description="Disordered" evidence="8">
    <location>
        <begin position="542"/>
        <end position="568"/>
    </location>
</feature>
<dbReference type="PANTHER" id="PTHR12801">
    <property type="entry name" value="RNA EXONUCLEASE REXO1 / RECO3 FAMILY MEMBER-RELATED"/>
    <property type="match status" value="1"/>
</dbReference>
<dbReference type="PROSITE" id="PS50103">
    <property type="entry name" value="ZF_C3H1"/>
    <property type="match status" value="1"/>
</dbReference>
<proteinExistence type="inferred from homology"/>
<dbReference type="InterPro" id="IPR036529">
    <property type="entry name" value="KIX_dom_sf"/>
</dbReference>
<feature type="domain" description="C3H1-type" evidence="9">
    <location>
        <begin position="7"/>
        <end position="33"/>
    </location>
</feature>
<keyword evidence="7" id="KW-0479">Metal-binding</keyword>
<dbReference type="InterPro" id="IPR013520">
    <property type="entry name" value="Ribonucl_H"/>
</dbReference>
<evidence type="ECO:0000256" key="4">
    <source>
        <dbReference type="ARBA" id="ARBA00022801"/>
    </source>
</evidence>
<evidence type="ECO:0000259" key="9">
    <source>
        <dbReference type="PROSITE" id="PS50103"/>
    </source>
</evidence>
<name>A0A8S2CVU3_9BILA</name>
<evidence type="ECO:0000313" key="12">
    <source>
        <dbReference type="Proteomes" id="UP000677228"/>
    </source>
</evidence>
<dbReference type="GO" id="GO:0008270">
    <property type="term" value="F:zinc ion binding"/>
    <property type="evidence" value="ECO:0007669"/>
    <property type="project" value="UniProtKB-KW"/>
</dbReference>
<dbReference type="Pfam" id="PF15870">
    <property type="entry name" value="EloA-BP1"/>
    <property type="match status" value="1"/>
</dbReference>
<dbReference type="GO" id="GO:0004527">
    <property type="term" value="F:exonuclease activity"/>
    <property type="evidence" value="ECO:0007669"/>
    <property type="project" value="UniProtKB-KW"/>
</dbReference>
<dbReference type="EMBL" id="CAJNOK010001522">
    <property type="protein sequence ID" value="CAF0816588.1"/>
    <property type="molecule type" value="Genomic_DNA"/>
</dbReference>
<dbReference type="Gene3D" id="3.30.420.10">
    <property type="entry name" value="Ribonuclease H-like superfamily/Ribonuclease H"/>
    <property type="match status" value="1"/>
</dbReference>
<dbReference type="InterPro" id="IPR047021">
    <property type="entry name" value="REXO1/3/4-like"/>
</dbReference>
<reference evidence="10" key="1">
    <citation type="submission" date="2021-02" db="EMBL/GenBank/DDBJ databases">
        <authorList>
            <person name="Nowell W R."/>
        </authorList>
    </citation>
    <scope>NUCLEOTIDE SEQUENCE</scope>
</reference>
<keyword evidence="7" id="KW-0863">Zinc-finger</keyword>
<feature type="zinc finger region" description="C3H1-type" evidence="7">
    <location>
        <begin position="7"/>
        <end position="33"/>
    </location>
</feature>
<evidence type="ECO:0000256" key="7">
    <source>
        <dbReference type="PROSITE-ProRule" id="PRU00723"/>
    </source>
</evidence>
<dbReference type="SUPFAM" id="SSF47040">
    <property type="entry name" value="Kix domain of CBP (creb binding protein)"/>
    <property type="match status" value="1"/>
</dbReference>
<dbReference type="Proteomes" id="UP000677228">
    <property type="component" value="Unassembled WGS sequence"/>
</dbReference>
<dbReference type="InterPro" id="IPR000571">
    <property type="entry name" value="Znf_CCCH"/>
</dbReference>
<evidence type="ECO:0000313" key="11">
    <source>
        <dbReference type="EMBL" id="CAF3600685.1"/>
    </source>
</evidence>
<keyword evidence="4" id="KW-0378">Hydrolase</keyword>
<dbReference type="InterPro" id="IPR012337">
    <property type="entry name" value="RNaseH-like_sf"/>
</dbReference>
<feature type="region of interest" description="Disordered" evidence="8">
    <location>
        <begin position="783"/>
        <end position="813"/>
    </location>
</feature>
<feature type="region of interest" description="Disordered" evidence="8">
    <location>
        <begin position="399"/>
        <end position="433"/>
    </location>
</feature>
<feature type="compositionally biased region" description="Polar residues" evidence="8">
    <location>
        <begin position="631"/>
        <end position="665"/>
    </location>
</feature>
<feature type="compositionally biased region" description="Low complexity" evidence="8">
    <location>
        <begin position="797"/>
        <end position="813"/>
    </location>
</feature>
<dbReference type="Proteomes" id="UP000682733">
    <property type="component" value="Unassembled WGS sequence"/>
</dbReference>
<feature type="compositionally biased region" description="Polar residues" evidence="8">
    <location>
        <begin position="399"/>
        <end position="422"/>
    </location>
</feature>
<dbReference type="GO" id="GO:0003712">
    <property type="term" value="F:transcription coregulator activity"/>
    <property type="evidence" value="ECO:0007669"/>
    <property type="project" value="InterPro"/>
</dbReference>
<evidence type="ECO:0000313" key="10">
    <source>
        <dbReference type="EMBL" id="CAF0816588.1"/>
    </source>
</evidence>
<dbReference type="SMART" id="SM00479">
    <property type="entry name" value="EXOIII"/>
    <property type="match status" value="1"/>
</dbReference>
<accession>A0A8S2CVU3</accession>
<dbReference type="GO" id="GO:0003676">
    <property type="term" value="F:nucleic acid binding"/>
    <property type="evidence" value="ECO:0007669"/>
    <property type="project" value="InterPro"/>
</dbReference>
<dbReference type="InterPro" id="IPR031736">
    <property type="entry name" value="REXO1-like_dom"/>
</dbReference>
<dbReference type="InterPro" id="IPR034922">
    <property type="entry name" value="REX1-like_exo"/>
</dbReference>
<evidence type="ECO:0000256" key="1">
    <source>
        <dbReference type="ARBA" id="ARBA00004123"/>
    </source>
</evidence>
<gene>
    <name evidence="10" type="ORF">OVA965_LOCUS5426</name>
    <name evidence="11" type="ORF">TMI583_LOCUS5424</name>
</gene>
<dbReference type="PANTHER" id="PTHR12801:SF115">
    <property type="entry name" value="FI18136P1-RELATED"/>
    <property type="match status" value="1"/>
</dbReference>
<dbReference type="GO" id="GO:0005634">
    <property type="term" value="C:nucleus"/>
    <property type="evidence" value="ECO:0007669"/>
    <property type="project" value="UniProtKB-SubCell"/>
</dbReference>
<evidence type="ECO:0000256" key="3">
    <source>
        <dbReference type="ARBA" id="ARBA00022722"/>
    </source>
</evidence>
<feature type="compositionally biased region" description="Polar residues" evidence="8">
    <location>
        <begin position="311"/>
        <end position="322"/>
    </location>
</feature>
<dbReference type="FunFam" id="3.30.420.10:FF:000019">
    <property type="entry name" value="RNA exonuclease NEF-sp"/>
    <property type="match status" value="1"/>
</dbReference>
<feature type="compositionally biased region" description="Polar residues" evidence="8">
    <location>
        <begin position="254"/>
        <end position="265"/>
    </location>
</feature>
<dbReference type="AlphaFoldDB" id="A0A8S2CVU3"/>
<feature type="region of interest" description="Disordered" evidence="8">
    <location>
        <begin position="132"/>
        <end position="164"/>
    </location>
</feature>
<evidence type="ECO:0000256" key="2">
    <source>
        <dbReference type="ARBA" id="ARBA00006357"/>
    </source>
</evidence>
<evidence type="ECO:0000256" key="8">
    <source>
        <dbReference type="SAM" id="MobiDB-lite"/>
    </source>
</evidence>
<evidence type="ECO:0000256" key="6">
    <source>
        <dbReference type="ARBA" id="ARBA00023242"/>
    </source>
</evidence>
<dbReference type="CDD" id="cd06145">
    <property type="entry name" value="REX1_like"/>
    <property type="match status" value="1"/>
</dbReference>
<keyword evidence="6" id="KW-0539">Nucleus</keyword>
<feature type="compositionally biased region" description="Polar residues" evidence="8">
    <location>
        <begin position="274"/>
        <end position="290"/>
    </location>
</feature>
<feature type="region of interest" description="Disordered" evidence="8">
    <location>
        <begin position="254"/>
        <end position="361"/>
    </location>
</feature>
<feature type="compositionally biased region" description="Low complexity" evidence="8">
    <location>
        <begin position="132"/>
        <end position="153"/>
    </location>
</feature>
<feature type="region of interest" description="Disordered" evidence="8">
    <location>
        <begin position="627"/>
        <end position="690"/>
    </location>
</feature>
<evidence type="ECO:0000256" key="5">
    <source>
        <dbReference type="ARBA" id="ARBA00022839"/>
    </source>
</evidence>
<feature type="compositionally biased region" description="Polar residues" evidence="8">
    <location>
        <begin position="785"/>
        <end position="796"/>
    </location>
</feature>
<comment type="caution">
    <text evidence="10">The sequence shown here is derived from an EMBL/GenBank/DDBJ whole genome shotgun (WGS) entry which is preliminary data.</text>
</comment>
<feature type="compositionally biased region" description="Basic and acidic residues" evidence="8">
    <location>
        <begin position="328"/>
        <end position="343"/>
    </location>
</feature>
<comment type="subcellular location">
    <subcellularLocation>
        <location evidence="1">Nucleus</location>
    </subcellularLocation>
</comment>
<protein>
    <recommendedName>
        <fullName evidence="9">C3H1-type domain-containing protein</fullName>
    </recommendedName>
</protein>
<comment type="similarity">
    <text evidence="2">Belongs to the REXO1/REXO3 family.</text>
</comment>